<dbReference type="RefSeq" id="WP_054844107.1">
    <property type="nucleotide sequence ID" value="NZ_AP026830.1"/>
</dbReference>
<evidence type="ECO:0000313" key="2">
    <source>
        <dbReference type="EMBL" id="GGI84888.1"/>
    </source>
</evidence>
<evidence type="ECO:0000313" key="4">
    <source>
        <dbReference type="Proteomes" id="UP001060771"/>
    </source>
</evidence>
<proteinExistence type="predicted"/>
<dbReference type="EMBL" id="BMNM01000012">
    <property type="protein sequence ID" value="GGI84888.1"/>
    <property type="molecule type" value="Genomic_DNA"/>
</dbReference>
<dbReference type="AlphaFoldDB" id="A0A830EK66"/>
<reference evidence="2" key="2">
    <citation type="submission" date="2020-09" db="EMBL/GenBank/DDBJ databases">
        <authorList>
            <person name="Sun Q."/>
            <person name="Ohkuma M."/>
        </authorList>
    </citation>
    <scope>NUCLEOTIDE SEQUENCE</scope>
    <source>
        <strain evidence="2">JCM 11219</strain>
    </source>
</reference>
<protein>
    <submittedName>
        <fullName evidence="2">Uncharacterized protein</fullName>
    </submittedName>
</protein>
<keyword evidence="4" id="KW-1185">Reference proteome</keyword>
<evidence type="ECO:0000313" key="3">
    <source>
        <dbReference type="Proteomes" id="UP000657075"/>
    </source>
</evidence>
<organism evidence="2 3">
    <name type="scientific">Vulcanisaeta souniana JCM 11219</name>
    <dbReference type="NCBI Taxonomy" id="1293586"/>
    <lineage>
        <taxon>Archaea</taxon>
        <taxon>Thermoproteota</taxon>
        <taxon>Thermoprotei</taxon>
        <taxon>Thermoproteales</taxon>
        <taxon>Thermoproteaceae</taxon>
        <taxon>Vulcanisaeta</taxon>
    </lineage>
</organism>
<reference evidence="2" key="1">
    <citation type="journal article" date="2014" name="Int. J. Syst. Evol. Microbiol.">
        <title>Complete genome sequence of Corynebacterium casei LMG S-19264T (=DSM 44701T), isolated from a smear-ripened cheese.</title>
        <authorList>
            <consortium name="US DOE Joint Genome Institute (JGI-PGF)"/>
            <person name="Walter F."/>
            <person name="Albersmeier A."/>
            <person name="Kalinowski J."/>
            <person name="Ruckert C."/>
        </authorList>
    </citation>
    <scope>NUCLEOTIDE SEQUENCE</scope>
    <source>
        <strain evidence="2">JCM 11219</strain>
    </source>
</reference>
<dbReference type="Proteomes" id="UP000657075">
    <property type="component" value="Unassembled WGS sequence"/>
</dbReference>
<dbReference type="Proteomes" id="UP001060771">
    <property type="component" value="Chromosome"/>
</dbReference>
<name>A0A830EK66_9CREN</name>
<gene>
    <name evidence="2" type="ORF">GCM10007112_22290</name>
    <name evidence="1" type="ORF">Vsou_03780</name>
</gene>
<dbReference type="OrthoDB" id="28084at2157"/>
<accession>A0A830EK66</accession>
<reference evidence="4" key="3">
    <citation type="submission" date="2022-09" db="EMBL/GenBank/DDBJ databases">
        <title>Complete genome sequence of Vulcanisaeta souniana.</title>
        <authorList>
            <person name="Kato S."/>
            <person name="Itoh T."/>
            <person name="Ohkuma M."/>
        </authorList>
    </citation>
    <scope>NUCLEOTIDE SEQUENCE [LARGE SCALE GENOMIC DNA]</scope>
    <source>
        <strain evidence="4">JCM 11219</strain>
    </source>
</reference>
<dbReference type="EMBL" id="AP026830">
    <property type="protein sequence ID" value="BDR91285.1"/>
    <property type="molecule type" value="Genomic_DNA"/>
</dbReference>
<sequence length="96" mass="11130">MIIRFYRKDSDYYVEVNGITIKVNGTRPIDYLLVALVYGLGVRFIDKYGVDEYVINCEIANDELRCDVNCSGFENRCLVYRLLTRGSLMLRCLTQS</sequence>
<dbReference type="GeneID" id="76205929"/>
<evidence type="ECO:0000313" key="1">
    <source>
        <dbReference type="EMBL" id="BDR91285.1"/>
    </source>
</evidence>
<reference evidence="1" key="4">
    <citation type="journal article" date="2023" name="Microbiol. Resour. Announc.">
        <title>Complete Genome Sequence of Vulcanisaeta souniana Strain IC-059, a Hyperthermophilic Archaeon Isolated from Hot Spring Water in Japan.</title>
        <authorList>
            <person name="Kato S."/>
            <person name="Itoh T."/>
            <person name="Wu L."/>
            <person name="Ma J."/>
            <person name="Ohkuma M."/>
        </authorList>
    </citation>
    <scope>NUCLEOTIDE SEQUENCE</scope>
    <source>
        <strain evidence="1">JCM 11219</strain>
    </source>
</reference>